<dbReference type="GeneID" id="92087049"/>
<organism evidence="1 2">
    <name type="scientific">Apiospora phragmitis</name>
    <dbReference type="NCBI Taxonomy" id="2905665"/>
    <lineage>
        <taxon>Eukaryota</taxon>
        <taxon>Fungi</taxon>
        <taxon>Dikarya</taxon>
        <taxon>Ascomycota</taxon>
        <taxon>Pezizomycotina</taxon>
        <taxon>Sordariomycetes</taxon>
        <taxon>Xylariomycetidae</taxon>
        <taxon>Amphisphaeriales</taxon>
        <taxon>Apiosporaceae</taxon>
        <taxon>Apiospora</taxon>
    </lineage>
</organism>
<name>A0ABR1W8D2_9PEZI</name>
<reference evidence="1 2" key="1">
    <citation type="submission" date="2023-01" db="EMBL/GenBank/DDBJ databases">
        <title>Analysis of 21 Apiospora genomes using comparative genomics revels a genus with tremendous synthesis potential of carbohydrate active enzymes and secondary metabolites.</title>
        <authorList>
            <person name="Sorensen T."/>
        </authorList>
    </citation>
    <scope>NUCLEOTIDE SEQUENCE [LARGE SCALE GENOMIC DNA]</scope>
    <source>
        <strain evidence="1 2">CBS 135458</strain>
    </source>
</reference>
<accession>A0ABR1W8D2</accession>
<dbReference type="RefSeq" id="XP_066719841.1">
    <property type="nucleotide sequence ID" value="XM_066853986.1"/>
</dbReference>
<evidence type="ECO:0000313" key="2">
    <source>
        <dbReference type="Proteomes" id="UP001480595"/>
    </source>
</evidence>
<gene>
    <name evidence="1" type="ORF">PG994_002577</name>
</gene>
<evidence type="ECO:0000313" key="1">
    <source>
        <dbReference type="EMBL" id="KAK8078770.1"/>
    </source>
</evidence>
<sequence>MSRTSIDISSSHTTNSALWLFSDPYAYQYADIPDHIRTIRVTVARQQPRGVEDGQEAAVEAGSVPVFEMEGVCRRRCRW</sequence>
<keyword evidence="2" id="KW-1185">Reference proteome</keyword>
<protein>
    <submittedName>
        <fullName evidence="1">Uncharacterized protein</fullName>
    </submittedName>
</protein>
<comment type="caution">
    <text evidence="1">The sequence shown here is derived from an EMBL/GenBank/DDBJ whole genome shotgun (WGS) entry which is preliminary data.</text>
</comment>
<dbReference type="EMBL" id="JAQQWL010000003">
    <property type="protein sequence ID" value="KAK8078770.1"/>
    <property type="molecule type" value="Genomic_DNA"/>
</dbReference>
<proteinExistence type="predicted"/>
<dbReference type="Proteomes" id="UP001480595">
    <property type="component" value="Unassembled WGS sequence"/>
</dbReference>